<accession>A0A087UMK9</accession>
<evidence type="ECO:0000313" key="3">
    <source>
        <dbReference type="Proteomes" id="UP000054359"/>
    </source>
</evidence>
<dbReference type="Proteomes" id="UP000054359">
    <property type="component" value="Unassembled WGS sequence"/>
</dbReference>
<sequence length="160" mass="18276">MSAARMIHLNLSIFIVITITFIGTSRQNSMTSVFESKHSDESVWHEKPSASPRIPKVYLGAIIPKSNLLSLQRLFFKRISDTVDSINNNKIKLYDFTFTKHFRIGRGPWMMMNLEASPLDILNTLCNNLLQHNVITVIYLTNNEVYQGNAASVQYLLQLT</sequence>
<keyword evidence="1" id="KW-0812">Transmembrane</keyword>
<dbReference type="STRING" id="407821.A0A087UMK9"/>
<keyword evidence="1" id="KW-0472">Membrane</keyword>
<gene>
    <name evidence="2" type="ORF">X975_25614</name>
</gene>
<dbReference type="EMBL" id="KK120582">
    <property type="protein sequence ID" value="KFM78598.1"/>
    <property type="molecule type" value="Genomic_DNA"/>
</dbReference>
<feature type="transmembrane region" description="Helical" evidence="1">
    <location>
        <begin position="6"/>
        <end position="24"/>
    </location>
</feature>
<keyword evidence="3" id="KW-1185">Reference proteome</keyword>
<protein>
    <submittedName>
        <fullName evidence="2">Uncharacterized protein</fullName>
    </submittedName>
</protein>
<name>A0A087UMK9_STEMI</name>
<dbReference type="OrthoDB" id="5984008at2759"/>
<proteinExistence type="predicted"/>
<feature type="non-terminal residue" evidence="2">
    <location>
        <position position="160"/>
    </location>
</feature>
<keyword evidence="1" id="KW-1133">Transmembrane helix</keyword>
<reference evidence="2 3" key="1">
    <citation type="submission" date="2013-11" db="EMBL/GenBank/DDBJ databases">
        <title>Genome sequencing of Stegodyphus mimosarum.</title>
        <authorList>
            <person name="Bechsgaard J."/>
        </authorList>
    </citation>
    <scope>NUCLEOTIDE SEQUENCE [LARGE SCALE GENOMIC DNA]</scope>
</reference>
<organism evidence="2 3">
    <name type="scientific">Stegodyphus mimosarum</name>
    <name type="common">African social velvet spider</name>
    <dbReference type="NCBI Taxonomy" id="407821"/>
    <lineage>
        <taxon>Eukaryota</taxon>
        <taxon>Metazoa</taxon>
        <taxon>Ecdysozoa</taxon>
        <taxon>Arthropoda</taxon>
        <taxon>Chelicerata</taxon>
        <taxon>Arachnida</taxon>
        <taxon>Araneae</taxon>
        <taxon>Araneomorphae</taxon>
        <taxon>Entelegynae</taxon>
        <taxon>Eresoidea</taxon>
        <taxon>Eresidae</taxon>
        <taxon>Stegodyphus</taxon>
    </lineage>
</organism>
<evidence type="ECO:0000313" key="2">
    <source>
        <dbReference type="EMBL" id="KFM78598.1"/>
    </source>
</evidence>
<evidence type="ECO:0000256" key="1">
    <source>
        <dbReference type="SAM" id="Phobius"/>
    </source>
</evidence>
<dbReference type="AlphaFoldDB" id="A0A087UMK9"/>